<evidence type="ECO:0000256" key="2">
    <source>
        <dbReference type="ARBA" id="ARBA00022729"/>
    </source>
</evidence>
<dbReference type="AlphaFoldDB" id="C5FU05"/>
<dbReference type="PANTHER" id="PTHR34997">
    <property type="entry name" value="AM15"/>
    <property type="match status" value="1"/>
</dbReference>
<dbReference type="CDD" id="cd00118">
    <property type="entry name" value="LysM"/>
    <property type="match status" value="1"/>
</dbReference>
<protein>
    <submittedName>
        <fullName evidence="6">LysM domain-containing protein</fullName>
    </submittedName>
</protein>
<keyword evidence="2" id="KW-0732">Signal</keyword>
<dbReference type="EMBL" id="DS995706">
    <property type="protein sequence ID" value="EEQ33389.1"/>
    <property type="molecule type" value="Genomic_DNA"/>
</dbReference>
<accession>C5FU05</accession>
<evidence type="ECO:0000256" key="4">
    <source>
        <dbReference type="SAM" id="Phobius"/>
    </source>
</evidence>
<keyword evidence="4" id="KW-0812">Transmembrane</keyword>
<dbReference type="PROSITE" id="PS51782">
    <property type="entry name" value="LYSM"/>
    <property type="match status" value="1"/>
</dbReference>
<dbReference type="InterPro" id="IPR052210">
    <property type="entry name" value="LysM1-like"/>
</dbReference>
<keyword evidence="4" id="KW-1133">Transmembrane helix</keyword>
<dbReference type="Proteomes" id="UP000002035">
    <property type="component" value="Unassembled WGS sequence"/>
</dbReference>
<reference evidence="7" key="1">
    <citation type="journal article" date="2012" name="MBio">
        <title>Comparative genome analysis of Trichophyton rubrum and related dermatophytes reveals candidate genes involved in infection.</title>
        <authorList>
            <person name="Martinez D.A."/>
            <person name="Oliver B.G."/>
            <person name="Graeser Y."/>
            <person name="Goldberg J.M."/>
            <person name="Li W."/>
            <person name="Martinez-Rossi N.M."/>
            <person name="Monod M."/>
            <person name="Shelest E."/>
            <person name="Barton R.C."/>
            <person name="Birch E."/>
            <person name="Brakhage A.A."/>
            <person name="Chen Z."/>
            <person name="Gurr S.J."/>
            <person name="Heiman D."/>
            <person name="Heitman J."/>
            <person name="Kosti I."/>
            <person name="Rossi A."/>
            <person name="Saif S."/>
            <person name="Samalova M."/>
            <person name="Saunders C.W."/>
            <person name="Shea T."/>
            <person name="Summerbell R.C."/>
            <person name="Xu J."/>
            <person name="Young S."/>
            <person name="Zeng Q."/>
            <person name="Birren B.W."/>
            <person name="Cuomo C.A."/>
            <person name="White T.C."/>
        </authorList>
    </citation>
    <scope>NUCLEOTIDE SEQUENCE [LARGE SCALE GENOMIC DNA]</scope>
    <source>
        <strain evidence="7">ATCC MYA-4605 / CBS 113480</strain>
    </source>
</reference>
<sequence length="272" mass="30631">MDFTNDELSDGKLVSNQKKEQFVTGLAFIFPYPGRSSFHYYPRTNPKAIRSKNVLYLPFNFLSSAISIATSVATMVSTQLILSAIVLFGVSNTSAAALRPRACSFMSPAATGDTCQSLASDWGINLCDDILNAIVKDHFNHYFNDYFNDYFNHYFNDYFNHYFNDSIKDFNDYFSCNDFSCHSSGTQPSYYVCIGVKGTPTTPPKEPNTPKPTQPNVNPKCNKWYKVVSGDYCQKISDQFHIPLQDFYKWNPDVGNACASLWADYNVCVGSA</sequence>
<keyword evidence="7" id="KW-1185">Reference proteome</keyword>
<dbReference type="GO" id="GO:0008061">
    <property type="term" value="F:chitin binding"/>
    <property type="evidence" value="ECO:0007669"/>
    <property type="project" value="UniProtKB-KW"/>
</dbReference>
<dbReference type="SMART" id="SM00257">
    <property type="entry name" value="LysM"/>
    <property type="match status" value="1"/>
</dbReference>
<keyword evidence="3" id="KW-0843">Virulence</keyword>
<dbReference type="Gene3D" id="3.10.350.10">
    <property type="entry name" value="LysM domain"/>
    <property type="match status" value="1"/>
</dbReference>
<evidence type="ECO:0000256" key="3">
    <source>
        <dbReference type="ARBA" id="ARBA00023026"/>
    </source>
</evidence>
<feature type="domain" description="LysM" evidence="5">
    <location>
        <begin position="223"/>
        <end position="269"/>
    </location>
</feature>
<keyword evidence="4" id="KW-0472">Membrane</keyword>
<feature type="transmembrane region" description="Helical" evidence="4">
    <location>
        <begin position="54"/>
        <end position="74"/>
    </location>
</feature>
<organism evidence="6 7">
    <name type="scientific">Arthroderma otae (strain ATCC MYA-4605 / CBS 113480)</name>
    <name type="common">Microsporum canis</name>
    <dbReference type="NCBI Taxonomy" id="554155"/>
    <lineage>
        <taxon>Eukaryota</taxon>
        <taxon>Fungi</taxon>
        <taxon>Dikarya</taxon>
        <taxon>Ascomycota</taxon>
        <taxon>Pezizomycotina</taxon>
        <taxon>Eurotiomycetes</taxon>
        <taxon>Eurotiomycetidae</taxon>
        <taxon>Onygenales</taxon>
        <taxon>Arthrodermataceae</taxon>
        <taxon>Microsporum</taxon>
    </lineage>
</organism>
<dbReference type="PANTHER" id="PTHR34997:SF2">
    <property type="entry name" value="LYSM DOMAIN-CONTAINING PROTEIN-RELATED"/>
    <property type="match status" value="1"/>
</dbReference>
<dbReference type="SUPFAM" id="SSF54106">
    <property type="entry name" value="LysM domain"/>
    <property type="match status" value="1"/>
</dbReference>
<dbReference type="HOGENOM" id="CLU_1022980_0_0_1"/>
<keyword evidence="1" id="KW-0147">Chitin-binding</keyword>
<dbReference type="VEuPathDB" id="FungiDB:MCYG_06208"/>
<dbReference type="GeneID" id="9222483"/>
<dbReference type="STRING" id="554155.C5FU05"/>
<evidence type="ECO:0000313" key="7">
    <source>
        <dbReference type="Proteomes" id="UP000002035"/>
    </source>
</evidence>
<gene>
    <name evidence="6" type="ORF">MCYG_06208</name>
</gene>
<dbReference type="Pfam" id="PF01476">
    <property type="entry name" value="LysM"/>
    <property type="match status" value="1"/>
</dbReference>
<dbReference type="InterPro" id="IPR036779">
    <property type="entry name" value="LysM_dom_sf"/>
</dbReference>
<dbReference type="RefSeq" id="XP_002844244.1">
    <property type="nucleotide sequence ID" value="XM_002844198.1"/>
</dbReference>
<dbReference type="OrthoDB" id="4173988at2759"/>
<evidence type="ECO:0000313" key="6">
    <source>
        <dbReference type="EMBL" id="EEQ33389.1"/>
    </source>
</evidence>
<proteinExistence type="predicted"/>
<evidence type="ECO:0000259" key="5">
    <source>
        <dbReference type="PROSITE" id="PS51782"/>
    </source>
</evidence>
<evidence type="ECO:0000256" key="1">
    <source>
        <dbReference type="ARBA" id="ARBA00022669"/>
    </source>
</evidence>
<dbReference type="InterPro" id="IPR018392">
    <property type="entry name" value="LysM"/>
</dbReference>
<name>C5FU05_ARTOC</name>